<organism evidence="1 2">
    <name type="scientific">Williamwhitmania taraxaci</name>
    <dbReference type="NCBI Taxonomy" id="1640674"/>
    <lineage>
        <taxon>Bacteria</taxon>
        <taxon>Pseudomonadati</taxon>
        <taxon>Bacteroidota</taxon>
        <taxon>Bacteroidia</taxon>
        <taxon>Bacteroidales</taxon>
        <taxon>Williamwhitmaniaceae</taxon>
        <taxon>Williamwhitmania</taxon>
    </lineage>
</organism>
<name>A0A1G6P7L8_9BACT</name>
<dbReference type="AlphaFoldDB" id="A0A1G6P7L8"/>
<proteinExistence type="predicted"/>
<dbReference type="Proteomes" id="UP000199452">
    <property type="component" value="Unassembled WGS sequence"/>
</dbReference>
<protein>
    <submittedName>
        <fullName evidence="1">Uncharacterized protein</fullName>
    </submittedName>
</protein>
<dbReference type="EMBL" id="FMYP01000049">
    <property type="protein sequence ID" value="SDC75604.1"/>
    <property type="molecule type" value="Genomic_DNA"/>
</dbReference>
<evidence type="ECO:0000313" key="1">
    <source>
        <dbReference type="EMBL" id="SDC75604.1"/>
    </source>
</evidence>
<sequence>MIIITGVPDYFMLLCCGYKELTKSYSQKNKSNNTPR</sequence>
<reference evidence="1 2" key="1">
    <citation type="submission" date="2016-09" db="EMBL/GenBank/DDBJ databases">
        <authorList>
            <person name="Capua I."/>
            <person name="De Benedictis P."/>
            <person name="Joannis T."/>
            <person name="Lombin L.H."/>
            <person name="Cattoli G."/>
        </authorList>
    </citation>
    <scope>NUCLEOTIDE SEQUENCE [LARGE SCALE GENOMIC DNA]</scope>
    <source>
        <strain evidence="1 2">A7P-90m</strain>
    </source>
</reference>
<gene>
    <name evidence="1" type="ORF">SAMN05216323_10491</name>
</gene>
<keyword evidence="2" id="KW-1185">Reference proteome</keyword>
<evidence type="ECO:0000313" key="2">
    <source>
        <dbReference type="Proteomes" id="UP000199452"/>
    </source>
</evidence>
<accession>A0A1G6P7L8</accession>